<reference evidence="2 3" key="1">
    <citation type="submission" date="2016-10" db="EMBL/GenBank/DDBJ databases">
        <authorList>
            <person name="de Groot N.N."/>
        </authorList>
    </citation>
    <scope>NUCLEOTIDE SEQUENCE [LARGE SCALE GENOMIC DNA]</scope>
    <source>
        <strain evidence="2 3">Sb09</strain>
    </source>
</reference>
<evidence type="ECO:0008006" key="4">
    <source>
        <dbReference type="Google" id="ProtNLM"/>
    </source>
</evidence>
<gene>
    <name evidence="2" type="ORF">SAMN05216400_0115</name>
</gene>
<dbReference type="OrthoDB" id="2237010at2"/>
<keyword evidence="1" id="KW-1133">Transmembrane helix</keyword>
<dbReference type="AlphaFoldDB" id="A0A1G9IBG4"/>
<name>A0A1G9IBG4_STREI</name>
<dbReference type="EMBL" id="FNGX01000001">
    <property type="protein sequence ID" value="SDL22466.1"/>
    <property type="molecule type" value="Genomic_DNA"/>
</dbReference>
<keyword evidence="1" id="KW-0472">Membrane</keyword>
<evidence type="ECO:0000313" key="2">
    <source>
        <dbReference type="EMBL" id="SDL22466.1"/>
    </source>
</evidence>
<dbReference type="InterPro" id="IPR025325">
    <property type="entry name" value="DUF4231"/>
</dbReference>
<evidence type="ECO:0000313" key="3">
    <source>
        <dbReference type="Proteomes" id="UP000183162"/>
    </source>
</evidence>
<evidence type="ECO:0000256" key="1">
    <source>
        <dbReference type="SAM" id="Phobius"/>
    </source>
</evidence>
<accession>A0A1G9IBG4</accession>
<proteinExistence type="predicted"/>
<dbReference type="Pfam" id="PF14015">
    <property type="entry name" value="DUF4231"/>
    <property type="match status" value="1"/>
</dbReference>
<sequence length="135" mass="15660">MIDYNEMSVETYVTERLEKAIDTYSKKAKFHRAWFIVFKVIQIIALALIPILASLPIPCFKLLTVIISSIVLVLEALIALSSHKEKWQLYQETSKMITSEKFAFQTKAGLYQNKDDDNCFSLLVERCEAMIKYRD</sequence>
<dbReference type="Proteomes" id="UP000183162">
    <property type="component" value="Unassembled WGS sequence"/>
</dbReference>
<dbReference type="NCBIfam" id="NF033634">
    <property type="entry name" value="SLATT_1"/>
    <property type="match status" value="1"/>
</dbReference>
<dbReference type="RefSeq" id="WP_024344079.1">
    <property type="nucleotide sequence ID" value="NZ_BJMB01000002.1"/>
</dbReference>
<feature type="transmembrane region" description="Helical" evidence="1">
    <location>
        <begin position="33"/>
        <end position="54"/>
    </location>
</feature>
<organism evidence="2 3">
    <name type="scientific">Streptococcus equinus</name>
    <name type="common">Streptococcus bovis</name>
    <dbReference type="NCBI Taxonomy" id="1335"/>
    <lineage>
        <taxon>Bacteria</taxon>
        <taxon>Bacillati</taxon>
        <taxon>Bacillota</taxon>
        <taxon>Bacilli</taxon>
        <taxon>Lactobacillales</taxon>
        <taxon>Streptococcaceae</taxon>
        <taxon>Streptococcus</taxon>
    </lineage>
</organism>
<feature type="transmembrane region" description="Helical" evidence="1">
    <location>
        <begin position="60"/>
        <end position="80"/>
    </location>
</feature>
<protein>
    <recommendedName>
        <fullName evidence="4">DUF4231 domain-containing protein</fullName>
    </recommendedName>
</protein>
<keyword evidence="1" id="KW-0812">Transmembrane</keyword>